<dbReference type="InterPro" id="IPR051259">
    <property type="entry name" value="rRNA_Methyltransferase"/>
</dbReference>
<reference evidence="6 7" key="1">
    <citation type="submission" date="2021-03" db="EMBL/GenBank/DDBJ databases">
        <title>Genomic Encyclopedia of Type Strains, Phase IV (KMG-IV): sequencing the most valuable type-strain genomes for metagenomic binning, comparative biology and taxonomic classification.</title>
        <authorList>
            <person name="Goeker M."/>
        </authorList>
    </citation>
    <scope>NUCLEOTIDE SEQUENCE [LARGE SCALE GENOMIC DNA]</scope>
    <source>
        <strain evidence="6 7">DSM 27512</strain>
    </source>
</reference>
<feature type="domain" description="MRM3-like substrate binding" evidence="5">
    <location>
        <begin position="13"/>
        <end position="95"/>
    </location>
</feature>
<dbReference type="Gene3D" id="3.40.1280.10">
    <property type="match status" value="1"/>
</dbReference>
<dbReference type="EMBL" id="JAGGLI010000006">
    <property type="protein sequence ID" value="MBP2027020.1"/>
    <property type="molecule type" value="Genomic_DNA"/>
</dbReference>
<dbReference type="Gene3D" id="3.30.1330.30">
    <property type="match status" value="1"/>
</dbReference>
<keyword evidence="2 6" id="KW-0489">Methyltransferase</keyword>
<evidence type="ECO:0000256" key="2">
    <source>
        <dbReference type="ARBA" id="ARBA00022603"/>
    </source>
</evidence>
<keyword evidence="3" id="KW-0808">Transferase</keyword>
<dbReference type="SUPFAM" id="SSF55315">
    <property type="entry name" value="L30e-like"/>
    <property type="match status" value="1"/>
</dbReference>
<dbReference type="SUPFAM" id="SSF75217">
    <property type="entry name" value="alpha/beta knot"/>
    <property type="match status" value="1"/>
</dbReference>
<evidence type="ECO:0000313" key="6">
    <source>
        <dbReference type="EMBL" id="MBP2027020.1"/>
    </source>
</evidence>
<protein>
    <submittedName>
        <fullName evidence="6">TrmH family RNA methyltransferase</fullName>
    </submittedName>
</protein>
<dbReference type="Pfam" id="PF00588">
    <property type="entry name" value="SpoU_methylase"/>
    <property type="match status" value="1"/>
</dbReference>
<dbReference type="CDD" id="cd18095">
    <property type="entry name" value="SpoU-like_rRNA-MTase"/>
    <property type="match status" value="1"/>
</dbReference>
<dbReference type="InterPro" id="IPR029028">
    <property type="entry name" value="Alpha/beta_knot_MTases"/>
</dbReference>
<accession>A0ABS4KGY7</accession>
<evidence type="ECO:0000256" key="1">
    <source>
        <dbReference type="ARBA" id="ARBA00007228"/>
    </source>
</evidence>
<dbReference type="PANTHER" id="PTHR43191:SF2">
    <property type="entry name" value="RRNA METHYLTRANSFERASE 3, MITOCHONDRIAL"/>
    <property type="match status" value="1"/>
</dbReference>
<evidence type="ECO:0000259" key="5">
    <source>
        <dbReference type="Pfam" id="PF22435"/>
    </source>
</evidence>
<organism evidence="6 7">
    <name type="scientific">Acetoanaerobium pronyense</name>
    <dbReference type="NCBI Taxonomy" id="1482736"/>
    <lineage>
        <taxon>Bacteria</taxon>
        <taxon>Bacillati</taxon>
        <taxon>Bacillota</taxon>
        <taxon>Clostridia</taxon>
        <taxon>Peptostreptococcales</taxon>
        <taxon>Filifactoraceae</taxon>
        <taxon>Acetoanaerobium</taxon>
    </lineage>
</organism>
<dbReference type="RefSeq" id="WP_209659653.1">
    <property type="nucleotide sequence ID" value="NZ_JAGGLI010000006.1"/>
</dbReference>
<keyword evidence="7" id="KW-1185">Reference proteome</keyword>
<name>A0ABS4KGY7_9FIRM</name>
<dbReference type="Pfam" id="PF22435">
    <property type="entry name" value="MRM3-like_sub_bind"/>
    <property type="match status" value="1"/>
</dbReference>
<comment type="similarity">
    <text evidence="1">Belongs to the class IV-like SAM-binding methyltransferase superfamily. RNA methyltransferase TrmH family.</text>
</comment>
<proteinExistence type="inferred from homology"/>
<dbReference type="InterPro" id="IPR053888">
    <property type="entry name" value="MRM3-like_sub_bind"/>
</dbReference>
<dbReference type="InterPro" id="IPR001537">
    <property type="entry name" value="SpoU_MeTrfase"/>
</dbReference>
<dbReference type="InterPro" id="IPR029064">
    <property type="entry name" value="Ribosomal_eL30-like_sf"/>
</dbReference>
<dbReference type="GO" id="GO:0008168">
    <property type="term" value="F:methyltransferase activity"/>
    <property type="evidence" value="ECO:0007669"/>
    <property type="project" value="UniProtKB-KW"/>
</dbReference>
<evidence type="ECO:0000259" key="4">
    <source>
        <dbReference type="Pfam" id="PF00588"/>
    </source>
</evidence>
<dbReference type="PANTHER" id="PTHR43191">
    <property type="entry name" value="RRNA METHYLTRANSFERASE 3"/>
    <property type="match status" value="1"/>
</dbReference>
<gene>
    <name evidence="6" type="ORF">J2Z35_000812</name>
</gene>
<evidence type="ECO:0000313" key="7">
    <source>
        <dbReference type="Proteomes" id="UP001314903"/>
    </source>
</evidence>
<sequence length="256" mass="28702">MNKIESKDNIKYKIALSLKTKKGREQNGLFLVEGLRNIKLALDYSYKSEYLFLNEKNIDNEEIRGLIENEENSYIISEKLFENLSETITSQGIIGIFKISQTEARDVLNENTILLLDRIQDPGNLGTIIRTADAAGIKTILYTKGTTDPYSPKVVRAAMGSIFYMNILPIEDVNLLKENGYFIVSSALENSCCYKDIVVKEKFVLVLGNEANGISKEILNISDKKVKIPILGKAESLNVAIAGAILMYEYQTKSLK</sequence>
<evidence type="ECO:0000256" key="3">
    <source>
        <dbReference type="ARBA" id="ARBA00022679"/>
    </source>
</evidence>
<dbReference type="Proteomes" id="UP001314903">
    <property type="component" value="Unassembled WGS sequence"/>
</dbReference>
<dbReference type="GO" id="GO:0032259">
    <property type="term" value="P:methylation"/>
    <property type="evidence" value="ECO:0007669"/>
    <property type="project" value="UniProtKB-KW"/>
</dbReference>
<dbReference type="InterPro" id="IPR029026">
    <property type="entry name" value="tRNA_m1G_MTases_N"/>
</dbReference>
<feature type="domain" description="tRNA/rRNA methyltransferase SpoU type" evidence="4">
    <location>
        <begin position="112"/>
        <end position="248"/>
    </location>
</feature>
<comment type="caution">
    <text evidence="6">The sequence shown here is derived from an EMBL/GenBank/DDBJ whole genome shotgun (WGS) entry which is preliminary data.</text>
</comment>